<feature type="transmembrane region" description="Helical" evidence="1">
    <location>
        <begin position="185"/>
        <end position="203"/>
    </location>
</feature>
<dbReference type="SMART" id="SM00209">
    <property type="entry name" value="TSP1"/>
    <property type="match status" value="1"/>
</dbReference>
<sequence length="225" mass="25383">MPWYSAIFLPNLNLAGQLSPTALLGLCIFIWTNLFFLMIDGFVIGHSLNNSPINWPFFLMYFQARFSFVSDAREYPASVDQHHNVLPQKEQAVCVCQDGYGSDQCNVWVGLWSNWSPWGKCTPACGRERWAVRTRKCLVESKIANPERLDCNGSALEYAACEAHPCARAKEDVIAGYFGVREQSLMSTLVFAAVFSTALALVWKLRFTGAISGRFRRLLITRRPS</sequence>
<proteinExistence type="predicted"/>
<dbReference type="OrthoDB" id="446173at2759"/>
<keyword evidence="1" id="KW-0472">Membrane</keyword>
<evidence type="ECO:0000313" key="4">
    <source>
        <dbReference type="WBParaSite" id="SSLN_0000931401-mRNA-1"/>
    </source>
</evidence>
<evidence type="ECO:0000313" key="2">
    <source>
        <dbReference type="EMBL" id="VDL95355.1"/>
    </source>
</evidence>
<dbReference type="PROSITE" id="PS50092">
    <property type="entry name" value="TSP1"/>
    <property type="match status" value="1"/>
</dbReference>
<keyword evidence="3" id="KW-1185">Reference proteome</keyword>
<dbReference type="WBParaSite" id="SSLN_0000931401-mRNA-1">
    <property type="protein sequence ID" value="SSLN_0000931401-mRNA-1"/>
    <property type="gene ID" value="SSLN_0000931401"/>
</dbReference>
<accession>A0A183SXM2</accession>
<reference evidence="2 3" key="2">
    <citation type="submission" date="2018-11" db="EMBL/GenBank/DDBJ databases">
        <authorList>
            <consortium name="Pathogen Informatics"/>
        </authorList>
    </citation>
    <scope>NUCLEOTIDE SEQUENCE [LARGE SCALE GENOMIC DNA]</scope>
    <source>
        <strain evidence="2 3">NST_G2</strain>
    </source>
</reference>
<dbReference type="Pfam" id="PF22195">
    <property type="entry name" value="TSP1_CFP_C"/>
    <property type="match status" value="1"/>
</dbReference>
<dbReference type="InterPro" id="IPR054019">
    <property type="entry name" value="CFP_TSR_C"/>
</dbReference>
<dbReference type="SUPFAM" id="SSF82895">
    <property type="entry name" value="TSP-1 type 1 repeat"/>
    <property type="match status" value="1"/>
</dbReference>
<feature type="transmembrane region" description="Helical" evidence="1">
    <location>
        <begin position="20"/>
        <end position="39"/>
    </location>
</feature>
<dbReference type="InterPro" id="IPR000884">
    <property type="entry name" value="TSP1_rpt"/>
</dbReference>
<dbReference type="InterPro" id="IPR036383">
    <property type="entry name" value="TSP1_rpt_sf"/>
</dbReference>
<keyword evidence="1" id="KW-0812">Transmembrane</keyword>
<name>A0A183SXM2_SCHSO</name>
<dbReference type="Gene3D" id="2.20.100.10">
    <property type="entry name" value="Thrombospondin type-1 (TSP1) repeat"/>
    <property type="match status" value="1"/>
</dbReference>
<organism evidence="4">
    <name type="scientific">Schistocephalus solidus</name>
    <name type="common">Tapeworm</name>
    <dbReference type="NCBI Taxonomy" id="70667"/>
    <lineage>
        <taxon>Eukaryota</taxon>
        <taxon>Metazoa</taxon>
        <taxon>Spiralia</taxon>
        <taxon>Lophotrochozoa</taxon>
        <taxon>Platyhelminthes</taxon>
        <taxon>Cestoda</taxon>
        <taxon>Eucestoda</taxon>
        <taxon>Diphyllobothriidea</taxon>
        <taxon>Diphyllobothriidae</taxon>
        <taxon>Schistocephalus</taxon>
    </lineage>
</organism>
<dbReference type="STRING" id="70667.A0A183SXM2"/>
<dbReference type="Proteomes" id="UP000275846">
    <property type="component" value="Unassembled WGS sequence"/>
</dbReference>
<evidence type="ECO:0000313" key="3">
    <source>
        <dbReference type="Proteomes" id="UP000275846"/>
    </source>
</evidence>
<reference evidence="4" key="1">
    <citation type="submission" date="2016-06" db="UniProtKB">
        <authorList>
            <consortium name="WormBaseParasite"/>
        </authorList>
    </citation>
    <scope>IDENTIFICATION</scope>
</reference>
<gene>
    <name evidence="2" type="ORF">SSLN_LOCUS8970</name>
</gene>
<dbReference type="EMBL" id="UYSU01034956">
    <property type="protein sequence ID" value="VDL95355.1"/>
    <property type="molecule type" value="Genomic_DNA"/>
</dbReference>
<evidence type="ECO:0000256" key="1">
    <source>
        <dbReference type="SAM" id="Phobius"/>
    </source>
</evidence>
<keyword evidence="1" id="KW-1133">Transmembrane helix</keyword>
<protein>
    <submittedName>
        <fullName evidence="4">TSP1_spondin domain-containing protein</fullName>
    </submittedName>
</protein>
<dbReference type="AlphaFoldDB" id="A0A183SXM2"/>